<comment type="similarity">
    <text evidence="2">Belongs to the CRISPR-associated Csm2 family.</text>
</comment>
<reference evidence="7" key="1">
    <citation type="submission" date="2008-06" db="EMBL/GenBank/DDBJ databases">
        <title>Complete sequence of Chlorobaculum parvum NCIB 8327.</title>
        <authorList>
            <consortium name="US DOE Joint Genome Institute"/>
            <person name="Lucas S."/>
            <person name="Copeland A."/>
            <person name="Lapidus A."/>
            <person name="Glavina del Rio T."/>
            <person name="Dalin E."/>
            <person name="Tice H."/>
            <person name="Bruce D."/>
            <person name="Goodwin L."/>
            <person name="Pitluck S."/>
            <person name="Schmutz J."/>
            <person name="Larimer F."/>
            <person name="Land M."/>
            <person name="Hauser L."/>
            <person name="Kyrpides N."/>
            <person name="Mikhailova N."/>
            <person name="Zhao F."/>
            <person name="Li T."/>
            <person name="Liu Z."/>
            <person name="Overmann J."/>
            <person name="Bryant D.A."/>
            <person name="Richardson P."/>
        </authorList>
    </citation>
    <scope>NUCLEOTIDE SEQUENCE [LARGE SCALE GENOMIC DNA]</scope>
    <source>
        <strain evidence="7">NCIB 8327</strain>
    </source>
</reference>
<dbReference type="STRING" id="517417.Cpar_0079"/>
<evidence type="ECO:0000256" key="4">
    <source>
        <dbReference type="ARBA" id="ARBA00022884"/>
    </source>
</evidence>
<dbReference type="HOGENOM" id="CLU_1674784_0_0_10"/>
<protein>
    <recommendedName>
        <fullName evidence="3">CRISPR system Cms protein Csm2</fullName>
    </recommendedName>
    <alternativeName>
        <fullName evidence="6">CRISPR type III A-associated protein Csm2</fullName>
    </alternativeName>
</protein>
<keyword evidence="5" id="KW-0051">Antiviral defense</keyword>
<keyword evidence="4" id="KW-0694">RNA-binding</keyword>
<dbReference type="OrthoDB" id="964629at2"/>
<dbReference type="KEGG" id="cpc:Cpar_0079"/>
<keyword evidence="8" id="KW-1185">Reference proteome</keyword>
<dbReference type="AlphaFoldDB" id="B3QRI5"/>
<evidence type="ECO:0000256" key="5">
    <source>
        <dbReference type="ARBA" id="ARBA00023118"/>
    </source>
</evidence>
<dbReference type="GO" id="GO:0003723">
    <property type="term" value="F:RNA binding"/>
    <property type="evidence" value="ECO:0007669"/>
    <property type="project" value="UniProtKB-KW"/>
</dbReference>
<gene>
    <name evidence="7" type="ordered locus">Cpar_0079</name>
</gene>
<evidence type="ECO:0000256" key="6">
    <source>
        <dbReference type="ARBA" id="ARBA00031723"/>
    </source>
</evidence>
<organism evidence="7 8">
    <name type="scientific">Chlorobaculum parvum (strain DSM 263 / NCIMB 8327)</name>
    <name type="common">Chlorobium vibrioforme subsp. thiosulfatophilum</name>
    <dbReference type="NCBI Taxonomy" id="517417"/>
    <lineage>
        <taxon>Bacteria</taxon>
        <taxon>Pseudomonadati</taxon>
        <taxon>Chlorobiota</taxon>
        <taxon>Chlorobiia</taxon>
        <taxon>Chlorobiales</taxon>
        <taxon>Chlorobiaceae</taxon>
        <taxon>Chlorobaculum</taxon>
    </lineage>
</organism>
<dbReference type="NCBIfam" id="TIGR01870">
    <property type="entry name" value="cas_TM1810_Csm2"/>
    <property type="match status" value="1"/>
</dbReference>
<sequence>MAGKEFDFIKELGELPKLDEVKKRLERVNTFSSASSEIKESLYLYAAAIAKQMSADVTPTQLRRYYSYIKSIELVNRDQKDDAPQIIDKYKLSFLLPKIAGSSERKKLESLYDVMKVCLSNNNGGKIKTVADLRLFVEFFEAILDYHASIEKSVNHN</sequence>
<evidence type="ECO:0000256" key="2">
    <source>
        <dbReference type="ARBA" id="ARBA00006896"/>
    </source>
</evidence>
<evidence type="ECO:0000313" key="7">
    <source>
        <dbReference type="EMBL" id="ACF10507.1"/>
    </source>
</evidence>
<dbReference type="Proteomes" id="UP000008811">
    <property type="component" value="Chromosome"/>
</dbReference>
<dbReference type="RefSeq" id="WP_012501342.1">
    <property type="nucleotide sequence ID" value="NC_011027.1"/>
</dbReference>
<dbReference type="InterPro" id="IPR010149">
    <property type="entry name" value="CRISPR-assoc_prot_Csm2_III-A"/>
</dbReference>
<evidence type="ECO:0000313" key="8">
    <source>
        <dbReference type="Proteomes" id="UP000008811"/>
    </source>
</evidence>
<evidence type="ECO:0000256" key="1">
    <source>
        <dbReference type="ARBA" id="ARBA00003640"/>
    </source>
</evidence>
<dbReference type="GO" id="GO:0051607">
    <property type="term" value="P:defense response to virus"/>
    <property type="evidence" value="ECO:0007669"/>
    <property type="project" value="UniProtKB-KW"/>
</dbReference>
<dbReference type="EMBL" id="CP001099">
    <property type="protein sequence ID" value="ACF10507.1"/>
    <property type="molecule type" value="Genomic_DNA"/>
</dbReference>
<evidence type="ECO:0000256" key="3">
    <source>
        <dbReference type="ARBA" id="ARBA00016118"/>
    </source>
</evidence>
<dbReference type="Pfam" id="PF03750">
    <property type="entry name" value="Csm2_III-A"/>
    <property type="match status" value="1"/>
</dbReference>
<dbReference type="eggNOG" id="COG1421">
    <property type="taxonomic scope" value="Bacteria"/>
</dbReference>
<accession>B3QRI5</accession>
<name>B3QRI5_CHLP8</name>
<comment type="function">
    <text evidence="1">This subunit may be involved in monitoring complementarity of crRNA and target RNA.</text>
</comment>
<proteinExistence type="inferred from homology"/>